<keyword evidence="1" id="KW-0813">Transport</keyword>
<evidence type="ECO:0000256" key="1">
    <source>
        <dbReference type="RuleBase" id="RU365079"/>
    </source>
</evidence>
<gene>
    <name evidence="3" type="ORF">HJC23_005297</name>
</gene>
<keyword evidence="1" id="KW-0811">Translocation</keyword>
<evidence type="ECO:0000259" key="2">
    <source>
        <dbReference type="PROSITE" id="PS50969"/>
    </source>
</evidence>
<dbReference type="CDD" id="cd07521">
    <property type="entry name" value="HAD_FCP1-like"/>
    <property type="match status" value="1"/>
</dbReference>
<comment type="function">
    <text evidence="1">Essential component of the TIM23 complex, a complex that mediates the translocation of transit peptide-containing proteins across the mitochondrial inner membrane.</text>
</comment>
<keyword evidence="1" id="KW-0653">Protein transport</keyword>
<organism evidence="3 4">
    <name type="scientific">Cyclotella cryptica</name>
    <dbReference type="NCBI Taxonomy" id="29204"/>
    <lineage>
        <taxon>Eukaryota</taxon>
        <taxon>Sar</taxon>
        <taxon>Stramenopiles</taxon>
        <taxon>Ochrophyta</taxon>
        <taxon>Bacillariophyta</taxon>
        <taxon>Coscinodiscophyceae</taxon>
        <taxon>Thalassiosirophycidae</taxon>
        <taxon>Stephanodiscales</taxon>
        <taxon>Stephanodiscaceae</taxon>
        <taxon>Cyclotella</taxon>
    </lineage>
</organism>
<comment type="similarity">
    <text evidence="1">Belongs to the TIM50 family.</text>
</comment>
<dbReference type="InterPro" id="IPR036412">
    <property type="entry name" value="HAD-like_sf"/>
</dbReference>
<evidence type="ECO:0000313" key="3">
    <source>
        <dbReference type="EMBL" id="KAL3786734.1"/>
    </source>
</evidence>
<comment type="caution">
    <text evidence="3">The sequence shown here is derived from an EMBL/GenBank/DDBJ whole genome shotgun (WGS) entry which is preliminary data.</text>
</comment>
<evidence type="ECO:0000313" key="4">
    <source>
        <dbReference type="Proteomes" id="UP001516023"/>
    </source>
</evidence>
<name>A0ABD3PGG3_9STRA</name>
<proteinExistence type="inferred from homology"/>
<dbReference type="InterPro" id="IPR050365">
    <property type="entry name" value="TIM50"/>
</dbReference>
<dbReference type="InterPro" id="IPR023214">
    <property type="entry name" value="HAD_sf"/>
</dbReference>
<dbReference type="Proteomes" id="UP001516023">
    <property type="component" value="Unassembled WGS sequence"/>
</dbReference>
<dbReference type="InterPro" id="IPR004274">
    <property type="entry name" value="FCP1_dom"/>
</dbReference>
<dbReference type="Pfam" id="PF03031">
    <property type="entry name" value="NIF"/>
    <property type="match status" value="1"/>
</dbReference>
<comment type="subunit">
    <text evidence="1">Component of the TIM23 complex.</text>
</comment>
<dbReference type="Gene3D" id="3.40.50.1000">
    <property type="entry name" value="HAD superfamily/HAD-like"/>
    <property type="match status" value="1"/>
</dbReference>
<sequence>MRMPRKFHRFLQVGRAQQGESPDDNLRLPPLIRVHRRRQSNMASKAAVQSAALLSIRGLRRRRLGHIGPNFYDDSRDKWGHKKTGGAPNLLGVGGKKIPPPRASLVCGQGHQPKTKNGLNGASSQNQVTANGLIAIQPHTHGHGVLNGNGLKTSEANVNGSEIDCNASCSNDEANKNKSSGGYSSDLIVVLDMDECLIHSQFLSDHIYDKYRQAEERPSGGSPFGYSNEEAESIVTATCESFRISLPDGDLVHINKRPNLDIFLKEITSKFETYIFTAAMEVYAAPLLNELDPQGDMFRGRFYREHCLFHPELGVYAKDLCDVLRERRAIVNGASDCNSTETCGECEHTCDERRIVLVDNNPLSFLPNPSNGILVSSFYDDPKDDTLEAVMELLNELEHVDDVRPILHERFGLKDALNDVVRETSWR</sequence>
<feature type="domain" description="FCP1 homology" evidence="2">
    <location>
        <begin position="182"/>
        <end position="397"/>
    </location>
</feature>
<reference evidence="3 4" key="1">
    <citation type="journal article" date="2020" name="G3 (Bethesda)">
        <title>Improved Reference Genome for Cyclotella cryptica CCMP332, a Model for Cell Wall Morphogenesis, Salinity Adaptation, and Lipid Production in Diatoms (Bacillariophyta).</title>
        <authorList>
            <person name="Roberts W.R."/>
            <person name="Downey K.M."/>
            <person name="Ruck E.C."/>
            <person name="Traller J.C."/>
            <person name="Alverson A.J."/>
        </authorList>
    </citation>
    <scope>NUCLEOTIDE SEQUENCE [LARGE SCALE GENOMIC DNA]</scope>
    <source>
        <strain evidence="3 4">CCMP332</strain>
    </source>
</reference>
<dbReference type="SUPFAM" id="SSF56784">
    <property type="entry name" value="HAD-like"/>
    <property type="match status" value="1"/>
</dbReference>
<comment type="subcellular location">
    <subcellularLocation>
        <location evidence="1">Mitochondrion inner membrane</location>
        <topology evidence="1">Single-pass membrane protein</topology>
    </subcellularLocation>
</comment>
<protein>
    <recommendedName>
        <fullName evidence="1">Mitochondrial import inner membrane translocase subunit TIM50</fullName>
    </recommendedName>
</protein>
<dbReference type="PROSITE" id="PS50969">
    <property type="entry name" value="FCP1"/>
    <property type="match status" value="1"/>
</dbReference>
<accession>A0ABD3PGG3</accession>
<dbReference type="PANTHER" id="PTHR12210">
    <property type="entry name" value="DULLARD PROTEIN PHOSPHATASE"/>
    <property type="match status" value="1"/>
</dbReference>
<dbReference type="AlphaFoldDB" id="A0ABD3PGG3"/>
<keyword evidence="4" id="KW-1185">Reference proteome</keyword>
<dbReference type="GO" id="GO:0015031">
    <property type="term" value="P:protein transport"/>
    <property type="evidence" value="ECO:0007669"/>
    <property type="project" value="UniProtKB-KW"/>
</dbReference>
<dbReference type="GO" id="GO:0005744">
    <property type="term" value="C:TIM23 mitochondrial import inner membrane translocase complex"/>
    <property type="evidence" value="ECO:0007669"/>
    <property type="project" value="UniProtKB-UniRule"/>
</dbReference>
<keyword evidence="1" id="KW-0809">Transit peptide</keyword>
<dbReference type="EMBL" id="JABMIG020000188">
    <property type="protein sequence ID" value="KAL3786734.1"/>
    <property type="molecule type" value="Genomic_DNA"/>
</dbReference>
<dbReference type="SMART" id="SM00577">
    <property type="entry name" value="CPDc"/>
    <property type="match status" value="1"/>
</dbReference>
<keyword evidence="1" id="KW-0496">Mitochondrion</keyword>